<accession>A0A2I2MUI1</accession>
<protein>
    <submittedName>
        <fullName evidence="1">Putative terminase small subunit</fullName>
    </submittedName>
</protein>
<organism evidence="1">
    <name type="scientific">uncultured Caudovirales phage</name>
    <dbReference type="NCBI Taxonomy" id="2100421"/>
    <lineage>
        <taxon>Viruses</taxon>
        <taxon>Duplodnaviria</taxon>
        <taxon>Heunggongvirae</taxon>
        <taxon>Uroviricota</taxon>
        <taxon>Caudoviricetes</taxon>
        <taxon>Peduoviridae</taxon>
        <taxon>Maltschvirus</taxon>
        <taxon>Maltschvirus maltsch</taxon>
    </lineage>
</organism>
<evidence type="ECO:0000313" key="1">
    <source>
        <dbReference type="EMBL" id="ASN67500.1"/>
    </source>
</evidence>
<gene>
    <name evidence="1" type="ORF">10F2_3</name>
</gene>
<sequence length="172" mass="18795">MASRKSIDWESVESSYRVGSPSIRALADAHGLTEGAIRKRAAKEGWAGDLTEKVRIATKEKLVRTKVRSESTQRTDAEIVEDESEQRAGLVLAHRTGLANWRAIADKLSVALAEIDVNEENLGDFSRALNAGVDAQLKVIKGERQAYNLDAEEGDKTVDTLASLMDELSKDA</sequence>
<proteinExistence type="predicted"/>
<name>A0A2I2MUI1_9CAUD</name>
<reference evidence="1" key="1">
    <citation type="submission" date="2017-06" db="EMBL/GenBank/DDBJ databases">
        <title>Novel phages from South African skin metaviromes.</title>
        <authorList>
            <person name="van Zyl L.J."/>
            <person name="Abrahams Y."/>
            <person name="Stander E.A."/>
            <person name="Kirby B.M."/>
            <person name="Clavaud C."/>
            <person name="Farcet C."/>
            <person name="Breton L."/>
            <person name="Trindade M.I."/>
        </authorList>
    </citation>
    <scope>NUCLEOTIDE SEQUENCE</scope>
</reference>
<dbReference type="EMBL" id="MF417848">
    <property type="protein sequence ID" value="ASN67500.1"/>
    <property type="molecule type" value="Genomic_DNA"/>
</dbReference>